<organism evidence="2 3">
    <name type="scientific">Shewanella gaetbuli</name>
    <dbReference type="NCBI Taxonomy" id="220752"/>
    <lineage>
        <taxon>Bacteria</taxon>
        <taxon>Pseudomonadati</taxon>
        <taxon>Pseudomonadota</taxon>
        <taxon>Gammaproteobacteria</taxon>
        <taxon>Alteromonadales</taxon>
        <taxon>Shewanellaceae</taxon>
        <taxon>Shewanella</taxon>
    </lineage>
</organism>
<keyword evidence="3" id="KW-1185">Reference proteome</keyword>
<sequence length="232" mass="26461">MNMNFDELIQALINLHNQDAVEFNAACDTIDSLESVVKEQGQALEKQESLLSKQDVVINTAITTKQKDDAELKQLRAEVRELRALDPKRLERVNKEQKARIAKLKADLEISERGRKASDKELRDIRSEVRKTGTLPFYSDPKSKNTIRFINHFMTPDNDYEAVPNSPVVEFFHADRGITRQGFLGTDGEIVWCDARNSLPNATESNIAKTEILDYCRQHKIKTKFKSKRAAA</sequence>
<reference evidence="2" key="1">
    <citation type="submission" date="2022-01" db="EMBL/GenBank/DDBJ databases">
        <title>Whole genome-based taxonomy of the Shewanellaceae.</title>
        <authorList>
            <person name="Martin-Rodriguez A.J."/>
        </authorList>
    </citation>
    <scope>NUCLEOTIDE SEQUENCE</scope>
    <source>
        <strain evidence="2">DSM 16422</strain>
    </source>
</reference>
<dbReference type="AlphaFoldDB" id="A0A9X1ZV90"/>
<dbReference type="EMBL" id="JAKIKP010000006">
    <property type="protein sequence ID" value="MCL1142956.1"/>
    <property type="molecule type" value="Genomic_DNA"/>
</dbReference>
<comment type="caution">
    <text evidence="2">The sequence shown here is derived from an EMBL/GenBank/DDBJ whole genome shotgun (WGS) entry which is preliminary data.</text>
</comment>
<protein>
    <submittedName>
        <fullName evidence="2">Uncharacterized protein</fullName>
    </submittedName>
</protein>
<feature type="coiled-coil region" evidence="1">
    <location>
        <begin position="65"/>
        <end position="114"/>
    </location>
</feature>
<evidence type="ECO:0000256" key="1">
    <source>
        <dbReference type="SAM" id="Coils"/>
    </source>
</evidence>
<dbReference type="RefSeq" id="WP_248995642.1">
    <property type="nucleotide sequence ID" value="NZ_JAKIKP010000006.1"/>
</dbReference>
<keyword evidence="1" id="KW-0175">Coiled coil</keyword>
<dbReference type="Proteomes" id="UP001139333">
    <property type="component" value="Unassembled WGS sequence"/>
</dbReference>
<name>A0A9X1ZV90_9GAMM</name>
<gene>
    <name evidence="2" type="ORF">L2672_09650</name>
</gene>
<accession>A0A9X1ZV90</accession>
<proteinExistence type="predicted"/>
<evidence type="ECO:0000313" key="2">
    <source>
        <dbReference type="EMBL" id="MCL1142956.1"/>
    </source>
</evidence>
<evidence type="ECO:0000313" key="3">
    <source>
        <dbReference type="Proteomes" id="UP001139333"/>
    </source>
</evidence>